<proteinExistence type="predicted"/>
<feature type="compositionally biased region" description="Polar residues" evidence="2">
    <location>
        <begin position="489"/>
        <end position="498"/>
    </location>
</feature>
<feature type="region of interest" description="Disordered" evidence="2">
    <location>
        <begin position="107"/>
        <end position="160"/>
    </location>
</feature>
<dbReference type="InParanoid" id="A0A316YTE8"/>
<dbReference type="EMBL" id="KZ819635">
    <property type="protein sequence ID" value="PWN92054.1"/>
    <property type="molecule type" value="Genomic_DNA"/>
</dbReference>
<evidence type="ECO:0000256" key="2">
    <source>
        <dbReference type="SAM" id="MobiDB-lite"/>
    </source>
</evidence>
<dbReference type="GeneID" id="37041876"/>
<name>A0A316YTE8_9BASI</name>
<accession>A0A316YTE8</accession>
<feature type="compositionally biased region" description="Low complexity" evidence="2">
    <location>
        <begin position="577"/>
        <end position="589"/>
    </location>
</feature>
<feature type="region of interest" description="Disordered" evidence="2">
    <location>
        <begin position="1"/>
        <end position="68"/>
    </location>
</feature>
<reference evidence="3 4" key="1">
    <citation type="journal article" date="2018" name="Mol. Biol. Evol.">
        <title>Broad Genomic Sampling Reveals a Smut Pathogenic Ancestry of the Fungal Clade Ustilaginomycotina.</title>
        <authorList>
            <person name="Kijpornyongpan T."/>
            <person name="Mondo S.J."/>
            <person name="Barry K."/>
            <person name="Sandor L."/>
            <person name="Lee J."/>
            <person name="Lipzen A."/>
            <person name="Pangilinan J."/>
            <person name="LaButti K."/>
            <person name="Hainaut M."/>
            <person name="Henrissat B."/>
            <person name="Grigoriev I.V."/>
            <person name="Spatafora J.W."/>
            <person name="Aime M.C."/>
        </authorList>
    </citation>
    <scope>NUCLEOTIDE SEQUENCE [LARGE SCALE GENOMIC DNA]</scope>
    <source>
        <strain evidence="3 4">MCA 4198</strain>
    </source>
</reference>
<keyword evidence="4" id="KW-1185">Reference proteome</keyword>
<feature type="compositionally biased region" description="Acidic residues" evidence="2">
    <location>
        <begin position="474"/>
        <end position="483"/>
    </location>
</feature>
<evidence type="ECO:0000256" key="1">
    <source>
        <dbReference type="SAM" id="Coils"/>
    </source>
</evidence>
<dbReference type="AlphaFoldDB" id="A0A316YTE8"/>
<dbReference type="Proteomes" id="UP000245768">
    <property type="component" value="Unassembled WGS sequence"/>
</dbReference>
<feature type="compositionally biased region" description="Basic and acidic residues" evidence="2">
    <location>
        <begin position="114"/>
        <end position="136"/>
    </location>
</feature>
<evidence type="ECO:0000313" key="3">
    <source>
        <dbReference type="EMBL" id="PWN92054.1"/>
    </source>
</evidence>
<evidence type="ECO:0000313" key="4">
    <source>
        <dbReference type="Proteomes" id="UP000245768"/>
    </source>
</evidence>
<feature type="region of interest" description="Disordered" evidence="2">
    <location>
        <begin position="453"/>
        <end position="608"/>
    </location>
</feature>
<protein>
    <submittedName>
        <fullName evidence="3">Uncharacterized protein</fullName>
    </submittedName>
</protein>
<feature type="compositionally biased region" description="Low complexity" evidence="2">
    <location>
        <begin position="242"/>
        <end position="264"/>
    </location>
</feature>
<feature type="region of interest" description="Disordered" evidence="2">
    <location>
        <begin position="242"/>
        <end position="349"/>
    </location>
</feature>
<keyword evidence="1" id="KW-0175">Coiled coil</keyword>
<gene>
    <name evidence="3" type="ORF">FA10DRAFT_259314</name>
</gene>
<sequence length="637" mass="69280">MLSPSKADLLLLPPFDESRRHSGSTASLLSLRSAASKSSASSHVPPPPPQVTPMSRNSSSSSSSSKARAGICFCGKPAASDRDDDDAGEDEEAIYCGRQCARQDAMQALLARSQGDDKKEEPHTPQRQILQDKKVENQNPVHKLPRKPVPSLVSSKQAASSAKARIVKRASVTLSKRYPGLDLSMLEPQIEEPEEEQREDVEERRQSSMLGVNLSLRLSMMGTSHYRRMEALSSTDLLSLSGSACSRSSSCSSMDSRESSTSSRDQFVSPLPGPEPSLISEPSEREKARIAALEAPQKARARHARNQAAAPSPSDIAQLLRDAGDDYDGAESAHPGHQAKRSDASDLSRSSIVSSLFDDAGQHMRMDSMDRLGVRSRGTTVSTHDGQERVNISMLLSKRMSSRQLHDKASTAKMGEGYNGLESANVERLRRELQMLDDELTRTFDAFEFDDDEYQDLMGGDNGDDGLDARSFVEEDEEDELEQPYESPVGSNRGSPSPNFLGLDLGTEQAPLPPLVETAHQEIDLIHQDAAPTKSQFEDEDSPDRCAAPSPGSAKSKLKSLWRKGSQPRLCPSLGISSSMELPASPSSPTKRLATPGATSQQERETRVADRLADRLDAVLRGRWGLVKSFSSAQSPP</sequence>
<feature type="compositionally biased region" description="Acidic residues" evidence="2">
    <location>
        <begin position="189"/>
        <end position="200"/>
    </location>
</feature>
<organism evidence="3 4">
    <name type="scientific">Acaromyces ingoldii</name>
    <dbReference type="NCBI Taxonomy" id="215250"/>
    <lineage>
        <taxon>Eukaryota</taxon>
        <taxon>Fungi</taxon>
        <taxon>Dikarya</taxon>
        <taxon>Basidiomycota</taxon>
        <taxon>Ustilaginomycotina</taxon>
        <taxon>Exobasidiomycetes</taxon>
        <taxon>Exobasidiales</taxon>
        <taxon>Cryptobasidiaceae</taxon>
        <taxon>Acaromyces</taxon>
    </lineage>
</organism>
<feature type="region of interest" description="Disordered" evidence="2">
    <location>
        <begin position="185"/>
        <end position="207"/>
    </location>
</feature>
<feature type="compositionally biased region" description="Low complexity" evidence="2">
    <location>
        <begin position="23"/>
        <end position="42"/>
    </location>
</feature>
<dbReference type="RefSeq" id="XP_025379252.1">
    <property type="nucleotide sequence ID" value="XM_025519960.1"/>
</dbReference>
<feature type="coiled-coil region" evidence="1">
    <location>
        <begin position="419"/>
        <end position="446"/>
    </location>
</feature>